<name>A0AAV9SIX9_9TELE</name>
<gene>
    <name evidence="1" type="ORF">CRENBAI_011101</name>
</gene>
<reference evidence="1 2" key="1">
    <citation type="submission" date="2021-06" db="EMBL/GenBank/DDBJ databases">
        <authorList>
            <person name="Palmer J.M."/>
        </authorList>
    </citation>
    <scope>NUCLEOTIDE SEQUENCE [LARGE SCALE GENOMIC DNA]</scope>
    <source>
        <strain evidence="1 2">MEX-2019</strain>
        <tissue evidence="1">Muscle</tissue>
    </source>
</reference>
<accession>A0AAV9SIX9</accession>
<dbReference type="EMBL" id="JAHHUM010000311">
    <property type="protein sequence ID" value="KAK5621240.1"/>
    <property type="molecule type" value="Genomic_DNA"/>
</dbReference>
<evidence type="ECO:0000313" key="2">
    <source>
        <dbReference type="Proteomes" id="UP001311232"/>
    </source>
</evidence>
<sequence length="55" mass="6257">YTANCDGSAQCYQPHPMPILRTTFGPIYTLKTKFFSTSLLSKLYDQLNNPTSREP</sequence>
<keyword evidence="2" id="KW-1185">Reference proteome</keyword>
<comment type="caution">
    <text evidence="1">The sequence shown here is derived from an EMBL/GenBank/DDBJ whole genome shotgun (WGS) entry which is preliminary data.</text>
</comment>
<dbReference type="AlphaFoldDB" id="A0AAV9SIX9"/>
<dbReference type="Proteomes" id="UP001311232">
    <property type="component" value="Unassembled WGS sequence"/>
</dbReference>
<protein>
    <submittedName>
        <fullName evidence="1">Uncharacterized protein</fullName>
    </submittedName>
</protein>
<evidence type="ECO:0000313" key="1">
    <source>
        <dbReference type="EMBL" id="KAK5621240.1"/>
    </source>
</evidence>
<feature type="non-terminal residue" evidence="1">
    <location>
        <position position="1"/>
    </location>
</feature>
<proteinExistence type="predicted"/>
<organism evidence="1 2">
    <name type="scientific">Crenichthys baileyi</name>
    <name type="common">White River springfish</name>
    <dbReference type="NCBI Taxonomy" id="28760"/>
    <lineage>
        <taxon>Eukaryota</taxon>
        <taxon>Metazoa</taxon>
        <taxon>Chordata</taxon>
        <taxon>Craniata</taxon>
        <taxon>Vertebrata</taxon>
        <taxon>Euteleostomi</taxon>
        <taxon>Actinopterygii</taxon>
        <taxon>Neopterygii</taxon>
        <taxon>Teleostei</taxon>
        <taxon>Neoteleostei</taxon>
        <taxon>Acanthomorphata</taxon>
        <taxon>Ovalentaria</taxon>
        <taxon>Atherinomorphae</taxon>
        <taxon>Cyprinodontiformes</taxon>
        <taxon>Goodeidae</taxon>
        <taxon>Crenichthys</taxon>
    </lineage>
</organism>